<evidence type="ECO:0000259" key="1">
    <source>
        <dbReference type="Pfam" id="PF06985"/>
    </source>
</evidence>
<dbReference type="InterPro" id="IPR010730">
    <property type="entry name" value="HET"/>
</dbReference>
<accession>A0AB74BT13</accession>
<comment type="caution">
    <text evidence="2">The sequence shown here is derived from an EMBL/GenBank/DDBJ whole genome shotgun (WGS) entry which is preliminary data.</text>
</comment>
<dbReference type="PANTHER" id="PTHR24148:SF64">
    <property type="entry name" value="HETEROKARYON INCOMPATIBILITY DOMAIN-CONTAINING PROTEIN"/>
    <property type="match status" value="1"/>
</dbReference>
<dbReference type="Pfam" id="PF06985">
    <property type="entry name" value="HET"/>
    <property type="match status" value="1"/>
</dbReference>
<dbReference type="EMBL" id="QQZZ01000174">
    <property type="protein sequence ID" value="RMZ37589.1"/>
    <property type="molecule type" value="Genomic_DNA"/>
</dbReference>
<evidence type="ECO:0000313" key="3">
    <source>
        <dbReference type="Proteomes" id="UP000275480"/>
    </source>
</evidence>
<dbReference type="PANTHER" id="PTHR24148">
    <property type="entry name" value="ANKYRIN REPEAT DOMAIN-CONTAINING PROTEIN 39 HOMOLOG-RELATED"/>
    <property type="match status" value="1"/>
</dbReference>
<dbReference type="AlphaFoldDB" id="A0AB74BT13"/>
<dbReference type="Proteomes" id="UP000275480">
    <property type="component" value="Unassembled WGS sequence"/>
</dbReference>
<sequence length="624" mass="72009">MSGHLDDYPLDTARREIRLLTIVPALSSKARIKCSLQVASLDAFPRYEAISYVWGDIQEKQDILLDGRTVQVPTNVRRILQRLRHRMQRRVIWIDYVCIDQENVAEKNTQVPLMSAIYANATSVLAIISLDNLSDNATDAIDWMKTADMEKGKWKEACRRVNCILSQISMRYERRLAVSLRNVVSFYVNFLFAEYWTRMWTFQEYQSSQGKPPICICGDVEFPAPDESAFGSVFVSVFRRFRKMSSKAEERGRRPQLRNHYKEIERLTIKFHNTLSKVNYMWVSDRQEFFVQDLLRQTSGRKCQNPKDKIYALYGLLPSLREAYPPDYNKSLSQVIFETAKYILNKEHGGLSMLDIFCLREDRLENISIPSWVPDLTATSLVSTGTLGRHSSRFGIAYKIRETVPGRYLEITEDHSVLCLSGRPIGKCRPVFQFASDVKSVLAQIMGVIQMHGYGCHVWNNVWEPENIPLRFVQGCCVFSNHDDAEFDRSTLGSLRTIFETLDMTHQDADTVLETFAEAGFEFLRDLVPRLYNIEVFTIHHMSSVSFGFSEQSVKKDDQVFVNVSQFNMPFVLRHGCGTDYNRGQVYHKLVGFAYVDGICPRTVESNPYLDYMCTVPHEELLLK</sequence>
<dbReference type="InterPro" id="IPR052895">
    <property type="entry name" value="HetReg/Transcr_Mod"/>
</dbReference>
<organism evidence="2 3">
    <name type="scientific">Aspergillus flavus</name>
    <dbReference type="NCBI Taxonomy" id="5059"/>
    <lineage>
        <taxon>Eukaryota</taxon>
        <taxon>Fungi</taxon>
        <taxon>Dikarya</taxon>
        <taxon>Ascomycota</taxon>
        <taxon>Pezizomycotina</taxon>
        <taxon>Eurotiomycetes</taxon>
        <taxon>Eurotiomycetidae</taxon>
        <taxon>Eurotiales</taxon>
        <taxon>Aspergillaceae</taxon>
        <taxon>Aspergillus</taxon>
        <taxon>Aspergillus subgen. Circumdati</taxon>
    </lineage>
</organism>
<proteinExistence type="predicted"/>
<name>A0AB74BT13_ASPFL</name>
<protein>
    <recommendedName>
        <fullName evidence="1">Heterokaryon incompatibility domain-containing protein</fullName>
    </recommendedName>
</protein>
<evidence type="ECO:0000313" key="2">
    <source>
        <dbReference type="EMBL" id="RMZ37589.1"/>
    </source>
</evidence>
<reference evidence="2 3" key="1">
    <citation type="submission" date="2018-07" db="EMBL/GenBank/DDBJ databases">
        <title>Identification of spontaneous genetic mutation associated with occurrence of a yellow conidial color mutant of Aspergillus flavus.</title>
        <authorList>
            <person name="Chang P.-K."/>
            <person name="Mack B.M."/>
            <person name="Scharfenstein L."/>
            <person name="Gilbert M.K."/>
        </authorList>
    </citation>
    <scope>NUCLEOTIDE SEQUENCE [LARGE SCALE GENOMIC DNA]</scope>
    <source>
        <strain evidence="2 3">CA14</strain>
    </source>
</reference>
<gene>
    <name evidence="2" type="ORF">CA14_004718</name>
</gene>
<feature type="domain" description="Heterokaryon incompatibility" evidence="1">
    <location>
        <begin position="47"/>
        <end position="204"/>
    </location>
</feature>